<comment type="caution">
    <text evidence="1">The sequence shown here is derived from an EMBL/GenBank/DDBJ whole genome shotgun (WGS) entry which is preliminary data.</text>
</comment>
<proteinExistence type="predicted"/>
<organism evidence="1 2">
    <name type="scientific">Ixodes persulcatus</name>
    <name type="common">Taiga tick</name>
    <dbReference type="NCBI Taxonomy" id="34615"/>
    <lineage>
        <taxon>Eukaryota</taxon>
        <taxon>Metazoa</taxon>
        <taxon>Ecdysozoa</taxon>
        <taxon>Arthropoda</taxon>
        <taxon>Chelicerata</taxon>
        <taxon>Arachnida</taxon>
        <taxon>Acari</taxon>
        <taxon>Parasitiformes</taxon>
        <taxon>Ixodida</taxon>
        <taxon>Ixodoidea</taxon>
        <taxon>Ixodidae</taxon>
        <taxon>Ixodinae</taxon>
        <taxon>Ixodes</taxon>
    </lineage>
</organism>
<dbReference type="EMBL" id="JABSTQ010009293">
    <property type="protein sequence ID" value="KAG0430749.1"/>
    <property type="molecule type" value="Genomic_DNA"/>
</dbReference>
<reference evidence="1 2" key="1">
    <citation type="journal article" date="2020" name="Cell">
        <title>Large-Scale Comparative Analyses of Tick Genomes Elucidate Their Genetic Diversity and Vector Capacities.</title>
        <authorList>
            <consortium name="Tick Genome and Microbiome Consortium (TIGMIC)"/>
            <person name="Jia N."/>
            <person name="Wang J."/>
            <person name="Shi W."/>
            <person name="Du L."/>
            <person name="Sun Y."/>
            <person name="Zhan W."/>
            <person name="Jiang J.F."/>
            <person name="Wang Q."/>
            <person name="Zhang B."/>
            <person name="Ji P."/>
            <person name="Bell-Sakyi L."/>
            <person name="Cui X.M."/>
            <person name="Yuan T.T."/>
            <person name="Jiang B.G."/>
            <person name="Yang W.F."/>
            <person name="Lam T.T."/>
            <person name="Chang Q.C."/>
            <person name="Ding S.J."/>
            <person name="Wang X.J."/>
            <person name="Zhu J.G."/>
            <person name="Ruan X.D."/>
            <person name="Zhao L."/>
            <person name="Wei J.T."/>
            <person name="Ye R.Z."/>
            <person name="Que T.C."/>
            <person name="Du C.H."/>
            <person name="Zhou Y.H."/>
            <person name="Cheng J.X."/>
            <person name="Dai P.F."/>
            <person name="Guo W.B."/>
            <person name="Han X.H."/>
            <person name="Huang E.J."/>
            <person name="Li L.F."/>
            <person name="Wei W."/>
            <person name="Gao Y.C."/>
            <person name="Liu J.Z."/>
            <person name="Shao H.Z."/>
            <person name="Wang X."/>
            <person name="Wang C.C."/>
            <person name="Yang T.C."/>
            <person name="Huo Q.B."/>
            <person name="Li W."/>
            <person name="Chen H.Y."/>
            <person name="Chen S.E."/>
            <person name="Zhou L.G."/>
            <person name="Ni X.B."/>
            <person name="Tian J.H."/>
            <person name="Sheng Y."/>
            <person name="Liu T."/>
            <person name="Pan Y.S."/>
            <person name="Xia L.Y."/>
            <person name="Li J."/>
            <person name="Zhao F."/>
            <person name="Cao W.C."/>
        </authorList>
    </citation>
    <scope>NUCLEOTIDE SEQUENCE [LARGE SCALE GENOMIC DNA]</scope>
    <source>
        <strain evidence="1">Iper-2018</strain>
    </source>
</reference>
<evidence type="ECO:0000313" key="1">
    <source>
        <dbReference type="EMBL" id="KAG0430749.1"/>
    </source>
</evidence>
<name>A0AC60QAV5_IXOPE</name>
<dbReference type="Proteomes" id="UP000805193">
    <property type="component" value="Unassembled WGS sequence"/>
</dbReference>
<accession>A0AC60QAV5</accession>
<sequence>MAPSPVSEPHIIIWKWNCRSYQPKEGSLTQHILGSTSQPDIIAVQETGKTPRVPRHVTFKPEGQTQVATLVGKRHTAIEHEVGLPQDQIQHCLVEIVPRKRGRHSLFILNVYCSPSVRNPPLSLLLHLAANKANNHPLLIAGDFNAPHSMWGYNNDTPRGTDVAKAIEDLSLALLTDPDFPTRIGNRACRDTCPDLTLTKNVANAVWENTGVELGSDHYILSTEIYGTEYAKKRGRPNRNIDWDLFRQYCDDAGTVGVEEWSRGIIERREACTTTVYGSEEFPEVVNHLLHLWNRRKMLIRRWSRKKTNLRLKRRIDRLTAEAEQYAKELRARNWDDIVTNDK</sequence>
<evidence type="ECO:0000313" key="2">
    <source>
        <dbReference type="Proteomes" id="UP000805193"/>
    </source>
</evidence>
<protein>
    <submittedName>
        <fullName evidence="1">Uncharacterized protein</fullName>
    </submittedName>
</protein>
<gene>
    <name evidence="1" type="ORF">HPB47_022412</name>
</gene>
<keyword evidence="2" id="KW-1185">Reference proteome</keyword>